<dbReference type="AlphaFoldDB" id="A0A1G7L6Y5"/>
<reference evidence="1 2" key="1">
    <citation type="submission" date="2016-10" db="EMBL/GenBank/DDBJ databases">
        <authorList>
            <person name="de Groot N.N."/>
        </authorList>
    </citation>
    <scope>NUCLEOTIDE SEQUENCE [LARGE SCALE GENOMIC DNA]</scope>
    <source>
        <strain evidence="1 2">47C3B</strain>
    </source>
</reference>
<name>A0A1G7L6Y5_9SPHI</name>
<protein>
    <submittedName>
        <fullName evidence="1">Uncharacterized protein</fullName>
    </submittedName>
</protein>
<keyword evidence="2" id="KW-1185">Reference proteome</keyword>
<dbReference type="STRING" id="1391627.SAMN05216464_11856"/>
<dbReference type="OrthoDB" id="771660at2"/>
<sequence>MNKLRQVPIFTIEGTSFLVDVHKQVLRQTNDQDNEISFINNMQDHGTFYRLLYDPDEKCSAEDLIDQSRVKVIDIPPLTELDPEGMSVRYGIPENRLKGKTDFEVIVDQDWLKERQNGVLPRINIAGEEFTIDLRLQELRHTKYFFPVISLKSFELTTDGEYYQAFYHPAMKQVVSIDPKLTEFPESIIQIRLPNELGLDPVATARRYGVDENDLLRRYPPKKDLQAAVIPLADTGLPALIRQNREQLQKEHAEIARRIRPPHWPHF</sequence>
<evidence type="ECO:0000313" key="1">
    <source>
        <dbReference type="EMBL" id="SDF45084.1"/>
    </source>
</evidence>
<dbReference type="RefSeq" id="WP_091155491.1">
    <property type="nucleotide sequence ID" value="NZ_FNAI01000018.1"/>
</dbReference>
<evidence type="ECO:0000313" key="2">
    <source>
        <dbReference type="Proteomes" id="UP000199072"/>
    </source>
</evidence>
<proteinExistence type="predicted"/>
<dbReference type="EMBL" id="FNAI01000018">
    <property type="protein sequence ID" value="SDF45084.1"/>
    <property type="molecule type" value="Genomic_DNA"/>
</dbReference>
<organism evidence="1 2">
    <name type="scientific">Mucilaginibacter pineti</name>
    <dbReference type="NCBI Taxonomy" id="1391627"/>
    <lineage>
        <taxon>Bacteria</taxon>
        <taxon>Pseudomonadati</taxon>
        <taxon>Bacteroidota</taxon>
        <taxon>Sphingobacteriia</taxon>
        <taxon>Sphingobacteriales</taxon>
        <taxon>Sphingobacteriaceae</taxon>
        <taxon>Mucilaginibacter</taxon>
    </lineage>
</organism>
<gene>
    <name evidence="1" type="ORF">SAMN05216464_11856</name>
</gene>
<dbReference type="Proteomes" id="UP000199072">
    <property type="component" value="Unassembled WGS sequence"/>
</dbReference>
<accession>A0A1G7L6Y5</accession>